<keyword evidence="3 5" id="KW-0067">ATP-binding</keyword>
<dbReference type="InterPro" id="IPR017871">
    <property type="entry name" value="ABC_transporter-like_CS"/>
</dbReference>
<dbReference type="SMART" id="SM00382">
    <property type="entry name" value="AAA"/>
    <property type="match status" value="1"/>
</dbReference>
<dbReference type="InterPro" id="IPR003593">
    <property type="entry name" value="AAA+_ATPase"/>
</dbReference>
<evidence type="ECO:0000259" key="4">
    <source>
        <dbReference type="PROSITE" id="PS50893"/>
    </source>
</evidence>
<dbReference type="Gene3D" id="3.40.50.300">
    <property type="entry name" value="P-loop containing nucleotide triphosphate hydrolases"/>
    <property type="match status" value="1"/>
</dbReference>
<dbReference type="PANTHER" id="PTHR42939:SF1">
    <property type="entry name" value="ABC TRANSPORTER ATP-BINDING PROTEIN ALBC-RELATED"/>
    <property type="match status" value="1"/>
</dbReference>
<gene>
    <name evidence="5" type="ORF">DWW32_07595</name>
</gene>
<dbReference type="PANTHER" id="PTHR42939">
    <property type="entry name" value="ABC TRANSPORTER ATP-BINDING PROTEIN ALBC-RELATED"/>
    <property type="match status" value="1"/>
</dbReference>
<dbReference type="InterPro" id="IPR051782">
    <property type="entry name" value="ABC_Transporter_VariousFunc"/>
</dbReference>
<dbReference type="GO" id="GO:0016887">
    <property type="term" value="F:ATP hydrolysis activity"/>
    <property type="evidence" value="ECO:0007669"/>
    <property type="project" value="InterPro"/>
</dbReference>
<keyword evidence="2" id="KW-0547">Nucleotide-binding</keyword>
<dbReference type="SUPFAM" id="SSF52540">
    <property type="entry name" value="P-loop containing nucleoside triphosphate hydrolases"/>
    <property type="match status" value="1"/>
</dbReference>
<dbReference type="PROSITE" id="PS50893">
    <property type="entry name" value="ABC_TRANSPORTER_2"/>
    <property type="match status" value="1"/>
</dbReference>
<evidence type="ECO:0000313" key="5">
    <source>
        <dbReference type="EMBL" id="RGU91040.1"/>
    </source>
</evidence>
<name>A0A395W688_9FIRM</name>
<dbReference type="RefSeq" id="WP_118325329.1">
    <property type="nucleotide sequence ID" value="NZ_JAQESM010000132.1"/>
</dbReference>
<evidence type="ECO:0000256" key="2">
    <source>
        <dbReference type="ARBA" id="ARBA00022741"/>
    </source>
</evidence>
<sequence>MISLKGVSKSYKGITIFEDVNITFVPNKWNFIEGVNGSGKSVLLKLICGFSKPDTGIVTVDDYVIGQDYDFIQNAGICINSPDFFNNLSGMDNLLEIAKIKKIVTKNEIYQFCKLFGLEEDINKKYKYYSLGMKQKLRIIQAIMESPNILILDEPFDALDKQAKQIMQNYLNDFIKKENHYLIYTSHSNEHKEFADVIYSIDAKTIKQIKNVE</sequence>
<reference evidence="5 6" key="1">
    <citation type="submission" date="2018-08" db="EMBL/GenBank/DDBJ databases">
        <title>A genome reference for cultivated species of the human gut microbiota.</title>
        <authorList>
            <person name="Zou Y."/>
            <person name="Xue W."/>
            <person name="Luo G."/>
        </authorList>
    </citation>
    <scope>NUCLEOTIDE SEQUENCE [LARGE SCALE GENOMIC DNA]</scope>
    <source>
        <strain evidence="5 6">AF15-20</strain>
    </source>
</reference>
<dbReference type="PROSITE" id="PS00211">
    <property type="entry name" value="ABC_TRANSPORTER_1"/>
    <property type="match status" value="1"/>
</dbReference>
<dbReference type="GeneID" id="66579739"/>
<dbReference type="InterPro" id="IPR027417">
    <property type="entry name" value="P-loop_NTPase"/>
</dbReference>
<feature type="domain" description="ABC transporter" evidence="4">
    <location>
        <begin position="2"/>
        <end position="212"/>
    </location>
</feature>
<dbReference type="Proteomes" id="UP000265489">
    <property type="component" value="Unassembled WGS sequence"/>
</dbReference>
<protein>
    <submittedName>
        <fullName evidence="5">ABC transporter ATP-binding protein</fullName>
    </submittedName>
</protein>
<dbReference type="GO" id="GO:0005524">
    <property type="term" value="F:ATP binding"/>
    <property type="evidence" value="ECO:0007669"/>
    <property type="project" value="UniProtKB-KW"/>
</dbReference>
<comment type="caution">
    <text evidence="5">The sequence shown here is derived from an EMBL/GenBank/DDBJ whole genome shotgun (WGS) entry which is preliminary data.</text>
</comment>
<dbReference type="Pfam" id="PF00005">
    <property type="entry name" value="ABC_tran"/>
    <property type="match status" value="1"/>
</dbReference>
<accession>A0A395W688</accession>
<dbReference type="EMBL" id="QRYQ01000013">
    <property type="protein sequence ID" value="RGU91040.1"/>
    <property type="molecule type" value="Genomic_DNA"/>
</dbReference>
<keyword evidence="1" id="KW-0813">Transport</keyword>
<evidence type="ECO:0000313" key="6">
    <source>
        <dbReference type="Proteomes" id="UP000265489"/>
    </source>
</evidence>
<evidence type="ECO:0000256" key="3">
    <source>
        <dbReference type="ARBA" id="ARBA00022840"/>
    </source>
</evidence>
<organism evidence="5 6">
    <name type="scientific">Holdemanella biformis</name>
    <dbReference type="NCBI Taxonomy" id="1735"/>
    <lineage>
        <taxon>Bacteria</taxon>
        <taxon>Bacillati</taxon>
        <taxon>Bacillota</taxon>
        <taxon>Erysipelotrichia</taxon>
        <taxon>Erysipelotrichales</taxon>
        <taxon>Erysipelotrichaceae</taxon>
        <taxon>Holdemanella</taxon>
    </lineage>
</organism>
<dbReference type="AlphaFoldDB" id="A0A395W688"/>
<proteinExistence type="predicted"/>
<dbReference type="InterPro" id="IPR003439">
    <property type="entry name" value="ABC_transporter-like_ATP-bd"/>
</dbReference>
<evidence type="ECO:0000256" key="1">
    <source>
        <dbReference type="ARBA" id="ARBA00022448"/>
    </source>
</evidence>